<evidence type="ECO:0000313" key="1">
    <source>
        <dbReference type="EMBL" id="CAG8463656.1"/>
    </source>
</evidence>
<comment type="caution">
    <text evidence="1">The sequence shown here is derived from an EMBL/GenBank/DDBJ whole genome shotgun (WGS) entry which is preliminary data.</text>
</comment>
<sequence length="171" mass="20148">MQTIHETVTLANHDFLIGAHQKLIPSVYLVIDLSDSNDTLRKGYTSSNTHIADLIKLTNQESFTNIFKNNNQVKPIWVLLIDERPDKNPRHLKNICRYCKLFQFLDFDYLILERHTRICQYSLNIQKYNDLTCCHPKRHKESAAFLAENDEFLLLVSKSQNRYYLNPVHIL</sequence>
<gene>
    <name evidence="1" type="ORF">SCALOS_LOCUS1721</name>
</gene>
<dbReference type="EMBL" id="CAJVPM010001286">
    <property type="protein sequence ID" value="CAG8463656.1"/>
    <property type="molecule type" value="Genomic_DNA"/>
</dbReference>
<dbReference type="Proteomes" id="UP000789860">
    <property type="component" value="Unassembled WGS sequence"/>
</dbReference>
<keyword evidence="2" id="KW-1185">Reference proteome</keyword>
<protein>
    <submittedName>
        <fullName evidence="1">5930_t:CDS:1</fullName>
    </submittedName>
</protein>
<reference evidence="1" key="1">
    <citation type="submission" date="2021-06" db="EMBL/GenBank/DDBJ databases">
        <authorList>
            <person name="Kallberg Y."/>
            <person name="Tangrot J."/>
            <person name="Rosling A."/>
        </authorList>
    </citation>
    <scope>NUCLEOTIDE SEQUENCE</scope>
    <source>
        <strain evidence="1">AU212A</strain>
    </source>
</reference>
<name>A0ACA9KBG4_9GLOM</name>
<organism evidence="1 2">
    <name type="scientific">Scutellospora calospora</name>
    <dbReference type="NCBI Taxonomy" id="85575"/>
    <lineage>
        <taxon>Eukaryota</taxon>
        <taxon>Fungi</taxon>
        <taxon>Fungi incertae sedis</taxon>
        <taxon>Mucoromycota</taxon>
        <taxon>Glomeromycotina</taxon>
        <taxon>Glomeromycetes</taxon>
        <taxon>Diversisporales</taxon>
        <taxon>Gigasporaceae</taxon>
        <taxon>Scutellospora</taxon>
    </lineage>
</organism>
<accession>A0ACA9KBG4</accession>
<proteinExistence type="predicted"/>
<evidence type="ECO:0000313" key="2">
    <source>
        <dbReference type="Proteomes" id="UP000789860"/>
    </source>
</evidence>